<dbReference type="EMBL" id="BARS01024856">
    <property type="protein sequence ID" value="GAG12479.1"/>
    <property type="molecule type" value="Genomic_DNA"/>
</dbReference>
<proteinExistence type="predicted"/>
<organism evidence="1">
    <name type="scientific">marine sediment metagenome</name>
    <dbReference type="NCBI Taxonomy" id="412755"/>
    <lineage>
        <taxon>unclassified sequences</taxon>
        <taxon>metagenomes</taxon>
        <taxon>ecological metagenomes</taxon>
    </lineage>
</organism>
<protein>
    <submittedName>
        <fullName evidence="1">Uncharacterized protein</fullName>
    </submittedName>
</protein>
<dbReference type="Pfam" id="PF23140">
    <property type="entry name" value="Gp80"/>
    <property type="match status" value="1"/>
</dbReference>
<dbReference type="InterPro" id="IPR056908">
    <property type="entry name" value="Gp80-like"/>
</dbReference>
<comment type="caution">
    <text evidence="1">The sequence shown here is derived from an EMBL/GenBank/DDBJ whole genome shotgun (WGS) entry which is preliminary data.</text>
</comment>
<accession>X0V2Z3</accession>
<evidence type="ECO:0000313" key="1">
    <source>
        <dbReference type="EMBL" id="GAG12479.1"/>
    </source>
</evidence>
<sequence length="121" mass="12958">MANSYYAANLNLTNLLKDELRTYELALFITNPGRDGTGGTEVSAGGYGRQTIEFGTPSVGSSFNSNEVVFSDATGDWGTVTGFGVYDDQANLLRIGTLTTPRAIYIGDIVRFSIGAIECKE</sequence>
<gene>
    <name evidence="1" type="ORF">S01H1_39394</name>
</gene>
<reference evidence="1" key="1">
    <citation type="journal article" date="2014" name="Front. Microbiol.">
        <title>High frequency of phylogenetically diverse reductive dehalogenase-homologous genes in deep subseafloor sedimentary metagenomes.</title>
        <authorList>
            <person name="Kawai M."/>
            <person name="Futagami T."/>
            <person name="Toyoda A."/>
            <person name="Takaki Y."/>
            <person name="Nishi S."/>
            <person name="Hori S."/>
            <person name="Arai W."/>
            <person name="Tsubouchi T."/>
            <person name="Morono Y."/>
            <person name="Uchiyama I."/>
            <person name="Ito T."/>
            <person name="Fujiyama A."/>
            <person name="Inagaki F."/>
            <person name="Takami H."/>
        </authorList>
    </citation>
    <scope>NUCLEOTIDE SEQUENCE</scope>
    <source>
        <strain evidence="1">Expedition CK06-06</strain>
    </source>
</reference>
<dbReference type="AlphaFoldDB" id="X0V2Z3"/>
<name>X0V2Z3_9ZZZZ</name>